<comment type="caution">
    <text evidence="14">The sequence shown here is derived from an EMBL/GenBank/DDBJ whole genome shotgun (WGS) entry which is preliminary data.</text>
</comment>
<evidence type="ECO:0000256" key="12">
    <source>
        <dbReference type="ARBA" id="ARBA00043691"/>
    </source>
</evidence>
<evidence type="ECO:0000256" key="6">
    <source>
        <dbReference type="ARBA" id="ARBA00022729"/>
    </source>
</evidence>
<dbReference type="Proteomes" id="UP000289738">
    <property type="component" value="Chromosome A10"/>
</dbReference>
<comment type="catalytic activity">
    <reaction evidence="11">
        <text>1D-myo-inositol 1,2,4,5,6-pentakisphosphate + H2O = 1D-myo-inositol 1,2,5,6-tetrakisphosphate + phosphate</text>
        <dbReference type="Rhea" id="RHEA:77115"/>
        <dbReference type="ChEBI" id="CHEBI:15377"/>
        <dbReference type="ChEBI" id="CHEBI:43474"/>
        <dbReference type="ChEBI" id="CHEBI:57798"/>
        <dbReference type="ChEBI" id="CHEBI:195535"/>
        <dbReference type="EC" id="3.1.3.62"/>
    </reaction>
    <physiologicalReaction direction="left-to-right" evidence="11">
        <dbReference type="Rhea" id="RHEA:77116"/>
    </physiologicalReaction>
</comment>
<reference evidence="14 15" key="1">
    <citation type="submission" date="2019-01" db="EMBL/GenBank/DDBJ databases">
        <title>Sequencing of cultivated peanut Arachis hypogaea provides insights into genome evolution and oil improvement.</title>
        <authorList>
            <person name="Chen X."/>
        </authorList>
    </citation>
    <scope>NUCLEOTIDE SEQUENCE [LARGE SCALE GENOMIC DNA]</scope>
    <source>
        <strain evidence="15">cv. Fuhuasheng</strain>
        <tissue evidence="14">Leaves</tissue>
    </source>
</reference>
<dbReference type="EC" id="3.1.3.62" evidence="4"/>
<dbReference type="EMBL" id="SDMP01000010">
    <property type="protein sequence ID" value="RYR33119.1"/>
    <property type="molecule type" value="Genomic_DNA"/>
</dbReference>
<comment type="catalytic activity">
    <reaction evidence="12">
        <text>1D-myo-inositol hexakisphosphate + H2O = 1D-myo-inositol 1,2,4,5,6-pentakisphosphate + phosphate</text>
        <dbReference type="Rhea" id="RHEA:16989"/>
        <dbReference type="ChEBI" id="CHEBI:15377"/>
        <dbReference type="ChEBI" id="CHEBI:43474"/>
        <dbReference type="ChEBI" id="CHEBI:57798"/>
        <dbReference type="ChEBI" id="CHEBI:58130"/>
        <dbReference type="EC" id="3.1.3.62"/>
    </reaction>
    <physiologicalReaction direction="left-to-right" evidence="12">
        <dbReference type="Rhea" id="RHEA:16990"/>
    </physiologicalReaction>
</comment>
<keyword evidence="8" id="KW-0472">Membrane</keyword>
<dbReference type="Gene3D" id="3.40.50.1240">
    <property type="entry name" value="Phosphoglycerate mutase-like"/>
    <property type="match status" value="1"/>
</dbReference>
<comment type="subcellular location">
    <subcellularLocation>
        <location evidence="1">Membrane</location>
    </subcellularLocation>
</comment>
<organism evidence="14 15">
    <name type="scientific">Arachis hypogaea</name>
    <name type="common">Peanut</name>
    <dbReference type="NCBI Taxonomy" id="3818"/>
    <lineage>
        <taxon>Eukaryota</taxon>
        <taxon>Viridiplantae</taxon>
        <taxon>Streptophyta</taxon>
        <taxon>Embryophyta</taxon>
        <taxon>Tracheophyta</taxon>
        <taxon>Spermatophyta</taxon>
        <taxon>Magnoliopsida</taxon>
        <taxon>eudicotyledons</taxon>
        <taxon>Gunneridae</taxon>
        <taxon>Pentapetalae</taxon>
        <taxon>rosids</taxon>
        <taxon>fabids</taxon>
        <taxon>Fabales</taxon>
        <taxon>Fabaceae</taxon>
        <taxon>Papilionoideae</taxon>
        <taxon>50 kb inversion clade</taxon>
        <taxon>dalbergioids sensu lato</taxon>
        <taxon>Dalbergieae</taxon>
        <taxon>Pterocarpus clade</taxon>
        <taxon>Arachis</taxon>
    </lineage>
</organism>
<dbReference type="CDD" id="cd07061">
    <property type="entry name" value="HP_HAP_like"/>
    <property type="match status" value="1"/>
</dbReference>
<keyword evidence="7" id="KW-0378">Hydrolase</keyword>
<evidence type="ECO:0000256" key="11">
    <source>
        <dbReference type="ARBA" id="ARBA00043671"/>
    </source>
</evidence>
<dbReference type="GO" id="GO:0003993">
    <property type="term" value="F:acid phosphatase activity"/>
    <property type="evidence" value="ECO:0007669"/>
    <property type="project" value="TreeGrafter"/>
</dbReference>
<comment type="similarity">
    <text evidence="2">Belongs to the histidine acid phosphatase family. MINPP1 subfamily.</text>
</comment>
<dbReference type="STRING" id="3818.A0A445B383"/>
<evidence type="ECO:0000256" key="1">
    <source>
        <dbReference type="ARBA" id="ARBA00004370"/>
    </source>
</evidence>
<accession>A0A445B383</accession>
<dbReference type="GO" id="GO:0034417">
    <property type="term" value="F:bisphosphoglycerate 3-phosphatase activity"/>
    <property type="evidence" value="ECO:0007669"/>
    <property type="project" value="UniProtKB-EC"/>
</dbReference>
<evidence type="ECO:0000256" key="9">
    <source>
        <dbReference type="ARBA" id="ARBA00031642"/>
    </source>
</evidence>
<gene>
    <name evidence="14" type="ORF">Ahy_A10g047693</name>
</gene>
<sequence>MLDPLQARPLSVNLCPKPRRRELILFQAHSLSKLTLSQPFLPRVSKACVEICCDSDFVADGLNFCVRFVPFFFSRCKKRWFVYYSVDGGFCRVQSKRMKKPIVALLMVIFFSAFNCFNAEEAFDVRKHLSTVSRYGAVKEIANGNFIPSKVPEGCVPTHLNLVARHGTRSPTKKRIRELDNLSLRLEDLIKDARRRNLHLERVPSWLDGWKSPWQGRLKGGELISKGEEELYDLGLKIREKFPSLFDEEYHPNIYTIRATQVPRASASAVAFGMGLFSGNGSLGPGKHRAFSVISESRASDIMLRFHDCCHNYKHFREKQEPAVNKLKEPVLNEITSALIGRYGLNFTRQDISSLWFLCKQEASLLDITNQACSLFGPSEIMLLEWTDDLEAYILKGYGNSLNYRMGLPLLEDVVQSMEQAIQAEEERRPPGSFEKARLRFAHAETIIPFSCLLGLFLDGSAVDNVEFKKIQKEQPLQLPPKPPQKRTWRGSTLAPFAGNNMLILYSCPAQDKSKSKHFVQVLHNEHPIPMPGCDGSDFCSFEVFKEKIVAPHQKHDYDTVCNPKQEPSSGSMYQMFQWLFSLSKGDKQPRDEF</sequence>
<proteinExistence type="inferred from homology"/>
<dbReference type="InterPro" id="IPR029033">
    <property type="entry name" value="His_PPase_superfam"/>
</dbReference>
<keyword evidence="6" id="KW-0732">Signal</keyword>
<dbReference type="SUPFAM" id="SSF53254">
    <property type="entry name" value="Phosphoglycerate mutase-like"/>
    <property type="match status" value="1"/>
</dbReference>
<dbReference type="PANTHER" id="PTHR20963">
    <property type="entry name" value="MULTIPLE INOSITOL POLYPHOSPHATE PHOSPHATASE-RELATED"/>
    <property type="match status" value="1"/>
</dbReference>
<dbReference type="PANTHER" id="PTHR20963:SF8">
    <property type="entry name" value="MULTIPLE INOSITOL POLYPHOSPHATE PHOSPHATASE 1"/>
    <property type="match status" value="1"/>
</dbReference>
<evidence type="ECO:0000313" key="15">
    <source>
        <dbReference type="Proteomes" id="UP000289738"/>
    </source>
</evidence>
<evidence type="ECO:0000256" key="7">
    <source>
        <dbReference type="ARBA" id="ARBA00022801"/>
    </source>
</evidence>
<dbReference type="Pfam" id="PF00328">
    <property type="entry name" value="His_Phos_2"/>
    <property type="match status" value="1"/>
</dbReference>
<dbReference type="GO" id="GO:0052745">
    <property type="term" value="F:inositol phosphate phosphatase activity"/>
    <property type="evidence" value="ECO:0007669"/>
    <property type="project" value="TreeGrafter"/>
</dbReference>
<evidence type="ECO:0000313" key="14">
    <source>
        <dbReference type="EMBL" id="RYR33119.1"/>
    </source>
</evidence>
<protein>
    <recommendedName>
        <fullName evidence="5">Multiple inositol polyphosphate phosphatase 1</fullName>
        <ecNumber evidence="4">3.1.3.62</ecNumber>
        <ecNumber evidence="3">3.1.3.80</ecNumber>
    </recommendedName>
    <alternativeName>
        <fullName evidence="9">2,3-bisphosphoglycerate 3-phosphatase</fullName>
    </alternativeName>
</protein>
<dbReference type="GO" id="GO:0016020">
    <property type="term" value="C:membrane"/>
    <property type="evidence" value="ECO:0007669"/>
    <property type="project" value="UniProtKB-SubCell"/>
</dbReference>
<comment type="catalytic activity">
    <reaction evidence="13">
        <text>(2R)-2,3-bisphosphoglycerate + H2O = (2R)-2-phosphoglycerate + phosphate</text>
        <dbReference type="Rhea" id="RHEA:27381"/>
        <dbReference type="ChEBI" id="CHEBI:15377"/>
        <dbReference type="ChEBI" id="CHEBI:43474"/>
        <dbReference type="ChEBI" id="CHEBI:58248"/>
        <dbReference type="ChEBI" id="CHEBI:58289"/>
        <dbReference type="EC" id="3.1.3.80"/>
    </reaction>
    <physiologicalReaction direction="left-to-right" evidence="13">
        <dbReference type="Rhea" id="RHEA:27382"/>
    </physiologicalReaction>
</comment>
<comment type="catalytic activity">
    <reaction evidence="10">
        <text>1D-myo-inositol 1,2,5,6-tetrakisphosphate + H2O = 1D-myo-inositol 1,2,6-trisphosphate + phosphate</text>
        <dbReference type="Rhea" id="RHEA:77119"/>
        <dbReference type="ChEBI" id="CHEBI:15377"/>
        <dbReference type="ChEBI" id="CHEBI:43474"/>
        <dbReference type="ChEBI" id="CHEBI:195535"/>
        <dbReference type="ChEBI" id="CHEBI:195537"/>
        <dbReference type="EC" id="3.1.3.62"/>
    </reaction>
    <physiologicalReaction direction="left-to-right" evidence="10">
        <dbReference type="Rhea" id="RHEA:77120"/>
    </physiologicalReaction>
</comment>
<dbReference type="EC" id="3.1.3.80" evidence="3"/>
<evidence type="ECO:0000256" key="5">
    <source>
        <dbReference type="ARBA" id="ARBA00018097"/>
    </source>
</evidence>
<evidence type="ECO:0000256" key="8">
    <source>
        <dbReference type="ARBA" id="ARBA00023136"/>
    </source>
</evidence>
<dbReference type="InterPro" id="IPR000560">
    <property type="entry name" value="His_Pase_clade-2"/>
</dbReference>
<keyword evidence="15" id="KW-1185">Reference proteome</keyword>
<name>A0A445B383_ARAHY</name>
<evidence type="ECO:0000256" key="4">
    <source>
        <dbReference type="ARBA" id="ARBA00013040"/>
    </source>
</evidence>
<evidence type="ECO:0000256" key="3">
    <source>
        <dbReference type="ARBA" id="ARBA00012976"/>
    </source>
</evidence>
<evidence type="ECO:0000256" key="2">
    <source>
        <dbReference type="ARBA" id="ARBA00008422"/>
    </source>
</evidence>
<dbReference type="FunFam" id="3.40.50.1240:FF:000017">
    <property type="entry name" value="Histidine acid phosphatase family protein"/>
    <property type="match status" value="1"/>
</dbReference>
<evidence type="ECO:0000256" key="10">
    <source>
        <dbReference type="ARBA" id="ARBA00043668"/>
    </source>
</evidence>
<evidence type="ECO:0000256" key="13">
    <source>
        <dbReference type="ARBA" id="ARBA00043832"/>
    </source>
</evidence>
<dbReference type="AlphaFoldDB" id="A0A445B383"/>